<proteinExistence type="predicted"/>
<dbReference type="GO" id="GO:0006355">
    <property type="term" value="P:regulation of DNA-templated transcription"/>
    <property type="evidence" value="ECO:0007669"/>
    <property type="project" value="InterPro"/>
</dbReference>
<name>A0A3A3GG88_PANTH</name>
<dbReference type="GO" id="GO:0003677">
    <property type="term" value="F:DNA binding"/>
    <property type="evidence" value="ECO:0007669"/>
    <property type="project" value="UniProtKB-KW"/>
</dbReference>
<dbReference type="AlphaFoldDB" id="A0A3A3GG88"/>
<dbReference type="RefSeq" id="WP_119794382.1">
    <property type="nucleotide sequence ID" value="NZ_QYZD01000012.1"/>
</dbReference>
<dbReference type="OrthoDB" id="5337216at2"/>
<protein>
    <recommendedName>
        <fullName evidence="2">AraC-type arabinose-binding/dimerisation domain-containing protein</fullName>
    </recommendedName>
</protein>
<dbReference type="Proteomes" id="UP000266177">
    <property type="component" value="Unassembled WGS sequence"/>
</dbReference>
<evidence type="ECO:0000256" key="1">
    <source>
        <dbReference type="ARBA" id="ARBA00023125"/>
    </source>
</evidence>
<feature type="domain" description="AraC-type arabinose-binding/dimerisation" evidence="2">
    <location>
        <begin position="13"/>
        <end position="104"/>
    </location>
</feature>
<dbReference type="EMBL" id="QYZD01000012">
    <property type="protein sequence ID" value="RJG23172.1"/>
    <property type="molecule type" value="Genomic_DNA"/>
</dbReference>
<accession>A0A3A3GG88</accession>
<dbReference type="Pfam" id="PF02311">
    <property type="entry name" value="AraC_binding"/>
    <property type="match status" value="1"/>
</dbReference>
<sequence>MDFFYSSRRSICYKFIYSTNGSMTYQTNRNLISLNEQQFLLLNPHDEHKQLALENTKFLIEIEPSFLNRAARAISSLHFDVQFAFCTQSHPSLTKWVQFVLDYVQLEEDENSESMGLFLEHSFSQYTITRYPLAGL</sequence>
<evidence type="ECO:0000259" key="2">
    <source>
        <dbReference type="Pfam" id="PF02311"/>
    </source>
</evidence>
<comment type="caution">
    <text evidence="3">The sequence shown here is derived from an EMBL/GenBank/DDBJ whole genome shotgun (WGS) entry which is preliminary data.</text>
</comment>
<evidence type="ECO:0000313" key="3">
    <source>
        <dbReference type="EMBL" id="RJG23172.1"/>
    </source>
</evidence>
<reference evidence="3 4" key="1">
    <citation type="submission" date="2018-09" db="EMBL/GenBank/DDBJ databases">
        <title>Paenibacillus SK2017-BO5.</title>
        <authorList>
            <person name="Piskunova J.V."/>
            <person name="Dubiley S.A."/>
            <person name="Severinov K.V."/>
        </authorList>
    </citation>
    <scope>NUCLEOTIDE SEQUENCE [LARGE SCALE GENOMIC DNA]</scope>
    <source>
        <strain evidence="3 4">BO5</strain>
    </source>
</reference>
<organism evidence="3 4">
    <name type="scientific">Paenibacillus thiaminolyticus</name>
    <name type="common">Bacillus thiaminolyticus</name>
    <dbReference type="NCBI Taxonomy" id="49283"/>
    <lineage>
        <taxon>Bacteria</taxon>
        <taxon>Bacillati</taxon>
        <taxon>Bacillota</taxon>
        <taxon>Bacilli</taxon>
        <taxon>Bacillales</taxon>
        <taxon>Paenibacillaceae</taxon>
        <taxon>Paenibacillus</taxon>
    </lineage>
</organism>
<evidence type="ECO:0000313" key="4">
    <source>
        <dbReference type="Proteomes" id="UP000266177"/>
    </source>
</evidence>
<keyword evidence="1" id="KW-0238">DNA-binding</keyword>
<gene>
    <name evidence="3" type="ORF">DQX05_15010</name>
</gene>
<dbReference type="InterPro" id="IPR003313">
    <property type="entry name" value="AraC-bd"/>
</dbReference>